<keyword evidence="3" id="KW-0575">Peroxidase</keyword>
<dbReference type="PATRIC" id="fig|880071.3.peg.3513"/>
<dbReference type="InterPro" id="IPR013766">
    <property type="entry name" value="Thioredoxin_domain"/>
</dbReference>
<keyword evidence="5" id="KW-0560">Oxidoreductase</keyword>
<evidence type="ECO:0000256" key="2">
    <source>
        <dbReference type="ARBA" id="ARBA00013017"/>
    </source>
</evidence>
<dbReference type="CDD" id="cd02970">
    <property type="entry name" value="PRX_like2"/>
    <property type="match status" value="1"/>
</dbReference>
<keyword evidence="6" id="KW-1015">Disulfide bond</keyword>
<name>I4APE1_BERLS</name>
<dbReference type="PROSITE" id="PS51257">
    <property type="entry name" value="PROKAR_LIPOPROTEIN"/>
    <property type="match status" value="1"/>
</dbReference>
<feature type="signal peptide" evidence="12">
    <location>
        <begin position="1"/>
        <end position="25"/>
    </location>
</feature>
<dbReference type="InterPro" id="IPR000866">
    <property type="entry name" value="AhpC/TSA"/>
</dbReference>
<evidence type="ECO:0000259" key="13">
    <source>
        <dbReference type="PROSITE" id="PS51352"/>
    </source>
</evidence>
<dbReference type="InterPro" id="IPR036249">
    <property type="entry name" value="Thioredoxin-like_sf"/>
</dbReference>
<proteinExistence type="inferred from homology"/>
<accession>I4APE1</accession>
<keyword evidence="4" id="KW-0049">Antioxidant</keyword>
<dbReference type="OrthoDB" id="9809746at2"/>
<evidence type="ECO:0000256" key="9">
    <source>
        <dbReference type="ARBA" id="ARBA00038489"/>
    </source>
</evidence>
<dbReference type="EMBL" id="CP003345">
    <property type="protein sequence ID" value="AFM05826.1"/>
    <property type="molecule type" value="Genomic_DNA"/>
</dbReference>
<evidence type="ECO:0000256" key="5">
    <source>
        <dbReference type="ARBA" id="ARBA00023002"/>
    </source>
</evidence>
<feature type="chain" id="PRO_5003686412" description="thioredoxin-dependent peroxiredoxin" evidence="12">
    <location>
        <begin position="26"/>
        <end position="271"/>
    </location>
</feature>
<dbReference type="PANTHER" id="PTHR42801:SF7">
    <property type="entry name" value="SLL1159 PROTEIN"/>
    <property type="match status" value="1"/>
</dbReference>
<dbReference type="Proteomes" id="UP000006054">
    <property type="component" value="Chromosome"/>
</dbReference>
<dbReference type="GO" id="GO:0045454">
    <property type="term" value="P:cell redox homeostasis"/>
    <property type="evidence" value="ECO:0007669"/>
    <property type="project" value="TreeGrafter"/>
</dbReference>
<evidence type="ECO:0000256" key="8">
    <source>
        <dbReference type="ARBA" id="ARBA00032824"/>
    </source>
</evidence>
<dbReference type="PANTHER" id="PTHR42801">
    <property type="entry name" value="THIOREDOXIN-DEPENDENT PEROXIDE REDUCTASE"/>
    <property type="match status" value="1"/>
</dbReference>
<dbReference type="STRING" id="880071.Fleli_3506"/>
<dbReference type="GO" id="GO:0008379">
    <property type="term" value="F:thioredoxin peroxidase activity"/>
    <property type="evidence" value="ECO:0007669"/>
    <property type="project" value="TreeGrafter"/>
</dbReference>
<dbReference type="AlphaFoldDB" id="I4APE1"/>
<reference evidence="15" key="1">
    <citation type="submission" date="2012-06" db="EMBL/GenBank/DDBJ databases">
        <title>The complete genome of Flexibacter litoralis DSM 6794.</title>
        <authorList>
            <person name="Lucas S."/>
            <person name="Copeland A."/>
            <person name="Lapidus A."/>
            <person name="Glavina del Rio T."/>
            <person name="Dalin E."/>
            <person name="Tice H."/>
            <person name="Bruce D."/>
            <person name="Goodwin L."/>
            <person name="Pitluck S."/>
            <person name="Peters L."/>
            <person name="Ovchinnikova G."/>
            <person name="Lu M."/>
            <person name="Kyrpides N."/>
            <person name="Mavromatis K."/>
            <person name="Ivanova N."/>
            <person name="Brettin T."/>
            <person name="Detter J.C."/>
            <person name="Han C."/>
            <person name="Larimer F."/>
            <person name="Land M."/>
            <person name="Hauser L."/>
            <person name="Markowitz V."/>
            <person name="Cheng J.-F."/>
            <person name="Hugenholtz P."/>
            <person name="Woyke T."/>
            <person name="Wu D."/>
            <person name="Spring S."/>
            <person name="Lang E."/>
            <person name="Kopitz M."/>
            <person name="Brambilla E."/>
            <person name="Klenk H.-P."/>
            <person name="Eisen J.A."/>
        </authorList>
    </citation>
    <scope>NUCLEOTIDE SEQUENCE [LARGE SCALE GENOMIC DNA]</scope>
    <source>
        <strain evidence="15">ATCC 23117 / DSM 6794 / NBRC 15988 / NCIMB 1366 / Sio-4</strain>
    </source>
</reference>
<evidence type="ECO:0000256" key="10">
    <source>
        <dbReference type="ARBA" id="ARBA00042639"/>
    </source>
</evidence>
<comment type="similarity">
    <text evidence="9">Belongs to the peroxiredoxin family. BCP/PrxQ subfamily.</text>
</comment>
<evidence type="ECO:0000256" key="7">
    <source>
        <dbReference type="ARBA" id="ARBA00023284"/>
    </source>
</evidence>
<dbReference type="HOGENOM" id="CLU_042529_5_0_10"/>
<protein>
    <recommendedName>
        <fullName evidence="2">thioredoxin-dependent peroxiredoxin</fullName>
        <ecNumber evidence="2">1.11.1.24</ecNumber>
    </recommendedName>
    <alternativeName>
        <fullName evidence="8">Thioredoxin peroxidase</fullName>
    </alternativeName>
    <alternativeName>
        <fullName evidence="10">Thioredoxin-dependent peroxiredoxin Bcp</fullName>
    </alternativeName>
</protein>
<evidence type="ECO:0000256" key="4">
    <source>
        <dbReference type="ARBA" id="ARBA00022862"/>
    </source>
</evidence>
<keyword evidence="7" id="KW-0676">Redox-active center</keyword>
<comment type="function">
    <text evidence="1">Thiol-specific peroxidase that catalyzes the reduction of hydrogen peroxide and organic hydroperoxides to water and alcohols, respectively. Plays a role in cell protection against oxidative stress by detoxifying peroxides and as sensor of hydrogen peroxide-mediated signaling events.</text>
</comment>
<evidence type="ECO:0000313" key="14">
    <source>
        <dbReference type="EMBL" id="AFM05826.1"/>
    </source>
</evidence>
<gene>
    <name evidence="14" type="ordered locus">Fleli_3506</name>
</gene>
<keyword evidence="15" id="KW-1185">Reference proteome</keyword>
<dbReference type="PROSITE" id="PS51352">
    <property type="entry name" value="THIOREDOXIN_2"/>
    <property type="match status" value="1"/>
</dbReference>
<dbReference type="KEGG" id="fli:Fleli_3506"/>
<evidence type="ECO:0000313" key="15">
    <source>
        <dbReference type="Proteomes" id="UP000006054"/>
    </source>
</evidence>
<feature type="domain" description="Thioredoxin" evidence="13">
    <location>
        <begin position="101"/>
        <end position="271"/>
    </location>
</feature>
<dbReference type="GO" id="GO:0034599">
    <property type="term" value="P:cellular response to oxidative stress"/>
    <property type="evidence" value="ECO:0007669"/>
    <property type="project" value="TreeGrafter"/>
</dbReference>
<evidence type="ECO:0000256" key="12">
    <source>
        <dbReference type="SAM" id="SignalP"/>
    </source>
</evidence>
<sequence precursor="true">MTNKPFNFSKLLFLFSLLLTFGFFSCSGDKKEHTEEHTEEAPQEVEEVVEEKVTETTTPSLTEQLETRVANFTEKADPEKIKKYNAAIEKVVASGILEKAKKEGDIAPNFTLPNATGEQVSLTDKTKNGYTIITWYRGGWCPYCNLTLAAWQDILPEIQAENIEFLAISPELPDSTLSTKDKNALEFEVLSDLGNKVAQEYGIVFPLDKSLREGYKNMGLEEYNGDASYTLPLAATYIINSKNEIVYAFLEADYRKRAEPRDVLQKVKDMK</sequence>
<dbReference type="eggNOG" id="COG1225">
    <property type="taxonomic scope" value="Bacteria"/>
</dbReference>
<evidence type="ECO:0000256" key="1">
    <source>
        <dbReference type="ARBA" id="ARBA00003330"/>
    </source>
</evidence>
<dbReference type="GO" id="GO:0005737">
    <property type="term" value="C:cytoplasm"/>
    <property type="evidence" value="ECO:0007669"/>
    <property type="project" value="TreeGrafter"/>
</dbReference>
<keyword evidence="12" id="KW-0732">Signal</keyword>
<dbReference type="Gene3D" id="3.40.30.10">
    <property type="entry name" value="Glutaredoxin"/>
    <property type="match status" value="1"/>
</dbReference>
<dbReference type="Pfam" id="PF00578">
    <property type="entry name" value="AhpC-TSA"/>
    <property type="match status" value="1"/>
</dbReference>
<dbReference type="SUPFAM" id="SSF52833">
    <property type="entry name" value="Thioredoxin-like"/>
    <property type="match status" value="1"/>
</dbReference>
<organism evidence="14 15">
    <name type="scientific">Bernardetia litoralis (strain ATCC 23117 / DSM 6794 / NBRC 15988 / NCIMB 1366 / Fx l1 / Sio-4)</name>
    <name type="common">Flexibacter litoralis</name>
    <dbReference type="NCBI Taxonomy" id="880071"/>
    <lineage>
        <taxon>Bacteria</taxon>
        <taxon>Pseudomonadati</taxon>
        <taxon>Bacteroidota</taxon>
        <taxon>Cytophagia</taxon>
        <taxon>Cytophagales</taxon>
        <taxon>Bernardetiaceae</taxon>
        <taxon>Bernardetia</taxon>
    </lineage>
</organism>
<evidence type="ECO:0000256" key="11">
    <source>
        <dbReference type="ARBA" id="ARBA00049091"/>
    </source>
</evidence>
<comment type="catalytic activity">
    <reaction evidence="11">
        <text>a hydroperoxide + [thioredoxin]-dithiol = an alcohol + [thioredoxin]-disulfide + H2O</text>
        <dbReference type="Rhea" id="RHEA:62620"/>
        <dbReference type="Rhea" id="RHEA-COMP:10698"/>
        <dbReference type="Rhea" id="RHEA-COMP:10700"/>
        <dbReference type="ChEBI" id="CHEBI:15377"/>
        <dbReference type="ChEBI" id="CHEBI:29950"/>
        <dbReference type="ChEBI" id="CHEBI:30879"/>
        <dbReference type="ChEBI" id="CHEBI:35924"/>
        <dbReference type="ChEBI" id="CHEBI:50058"/>
        <dbReference type="EC" id="1.11.1.24"/>
    </reaction>
</comment>
<evidence type="ECO:0000256" key="3">
    <source>
        <dbReference type="ARBA" id="ARBA00022559"/>
    </source>
</evidence>
<dbReference type="InterPro" id="IPR050924">
    <property type="entry name" value="Peroxiredoxin_BCP/PrxQ"/>
</dbReference>
<evidence type="ECO:0000256" key="6">
    <source>
        <dbReference type="ARBA" id="ARBA00023157"/>
    </source>
</evidence>
<dbReference type="EC" id="1.11.1.24" evidence="2"/>
<dbReference type="RefSeq" id="WP_014799251.1">
    <property type="nucleotide sequence ID" value="NC_018018.1"/>
</dbReference>